<protein>
    <submittedName>
        <fullName evidence="2">Uncharacterized protein</fullName>
    </submittedName>
</protein>
<keyword evidence="1" id="KW-0472">Membrane</keyword>
<evidence type="ECO:0000256" key="1">
    <source>
        <dbReference type="SAM" id="Phobius"/>
    </source>
</evidence>
<evidence type="ECO:0000313" key="2">
    <source>
        <dbReference type="EMBL" id="JAC73659.1"/>
    </source>
</evidence>
<organism evidence="2">
    <name type="scientific">Tetraselmis sp. GSL018</name>
    <dbReference type="NCBI Taxonomy" id="582737"/>
    <lineage>
        <taxon>Eukaryota</taxon>
        <taxon>Viridiplantae</taxon>
        <taxon>Chlorophyta</taxon>
        <taxon>core chlorophytes</taxon>
        <taxon>Chlorodendrophyceae</taxon>
        <taxon>Chlorodendrales</taxon>
        <taxon>Chlorodendraceae</taxon>
        <taxon>Tetraselmis</taxon>
    </lineage>
</organism>
<dbReference type="EMBL" id="GBEZ01012207">
    <property type="protein sequence ID" value="JAC73659.1"/>
    <property type="molecule type" value="Transcribed_RNA"/>
</dbReference>
<proteinExistence type="predicted"/>
<keyword evidence="1" id="KW-0812">Transmembrane</keyword>
<sequence>MLVFISCAPLFVNLYKHFPFRHCRPMGFTYLLFPYTCCLFLANVTLSLRQYLFGELLPPFLVRMSCTGEFVQLSDQAKVFFSSFLNLKLIHSSSQLAFRHCPGQEG</sequence>
<name>A0A061RSE4_9CHLO</name>
<gene>
    <name evidence="2" type="ORF">TSPGSL018_28248</name>
</gene>
<reference evidence="2" key="1">
    <citation type="submission" date="2014-05" db="EMBL/GenBank/DDBJ databases">
        <title>The transcriptome of the halophilic microalga Tetraselmis sp. GSL018 isolated from the Great Salt Lake, Utah.</title>
        <authorList>
            <person name="Jinkerson R.E."/>
            <person name="D'Adamo S."/>
            <person name="Posewitz M.C."/>
        </authorList>
    </citation>
    <scope>NUCLEOTIDE SEQUENCE</scope>
    <source>
        <strain evidence="2">GSL018</strain>
    </source>
</reference>
<keyword evidence="1" id="KW-1133">Transmembrane helix</keyword>
<feature type="transmembrane region" description="Helical" evidence="1">
    <location>
        <begin position="28"/>
        <end position="48"/>
    </location>
</feature>
<dbReference type="AlphaFoldDB" id="A0A061RSE4"/>
<accession>A0A061RSE4</accession>